<dbReference type="InterPro" id="IPR016024">
    <property type="entry name" value="ARM-type_fold"/>
</dbReference>
<dbReference type="SUPFAM" id="SSF48371">
    <property type="entry name" value="ARM repeat"/>
    <property type="match status" value="1"/>
</dbReference>
<proteinExistence type="predicted"/>
<reference evidence="2" key="1">
    <citation type="submission" date="2019-09" db="EMBL/GenBank/DDBJ databases">
        <title>Characterisation of the sponge microbiome using genome-centric metagenomics.</title>
        <authorList>
            <person name="Engelberts J.P."/>
            <person name="Robbins S.J."/>
            <person name="De Goeij J.M."/>
            <person name="Aranda M."/>
            <person name="Bell S.C."/>
            <person name="Webster N.S."/>
        </authorList>
    </citation>
    <scope>NUCLEOTIDE SEQUENCE</scope>
    <source>
        <strain evidence="2">SB0661_bin_32</strain>
    </source>
</reference>
<accession>A0A6B1D6W5</accession>
<organism evidence="2">
    <name type="scientific">Caldilineaceae bacterium SB0661_bin_32</name>
    <dbReference type="NCBI Taxonomy" id="2605255"/>
    <lineage>
        <taxon>Bacteria</taxon>
        <taxon>Bacillati</taxon>
        <taxon>Chloroflexota</taxon>
        <taxon>Caldilineae</taxon>
        <taxon>Caldilineales</taxon>
        <taxon>Caldilineaceae</taxon>
    </lineage>
</organism>
<dbReference type="EMBL" id="VXMH01000064">
    <property type="protein sequence ID" value="MYC95711.1"/>
    <property type="molecule type" value="Genomic_DNA"/>
</dbReference>
<evidence type="ECO:0000313" key="2">
    <source>
        <dbReference type="EMBL" id="MYC95711.1"/>
    </source>
</evidence>
<dbReference type="Gene3D" id="1.25.10.10">
    <property type="entry name" value="Leucine-rich Repeat Variant"/>
    <property type="match status" value="1"/>
</dbReference>
<gene>
    <name evidence="2" type="ORF">F4X14_12140</name>
</gene>
<dbReference type="Pfam" id="PF13646">
    <property type="entry name" value="HEAT_2"/>
    <property type="match status" value="1"/>
</dbReference>
<comment type="caution">
    <text evidence="2">The sequence shown here is derived from an EMBL/GenBank/DDBJ whole genome shotgun (WGS) entry which is preliminary data.</text>
</comment>
<dbReference type="AlphaFoldDB" id="A0A6B1D6W5"/>
<evidence type="ECO:0000256" key="1">
    <source>
        <dbReference type="SAM" id="MobiDB-lite"/>
    </source>
</evidence>
<feature type="compositionally biased region" description="Basic and acidic residues" evidence="1">
    <location>
        <begin position="1"/>
        <end position="15"/>
    </location>
</feature>
<feature type="region of interest" description="Disordered" evidence="1">
    <location>
        <begin position="1"/>
        <end position="28"/>
    </location>
</feature>
<dbReference type="InterPro" id="IPR011989">
    <property type="entry name" value="ARM-like"/>
</dbReference>
<name>A0A6B1D6W5_9CHLR</name>
<protein>
    <submittedName>
        <fullName evidence="2">HEAT repeat domain-containing protein</fullName>
    </submittedName>
</protein>
<sequence length="318" mass="34270">MPYNGERRNAGKDRPGMAAQKKSSWRDDFSAGIERDGWAEAIAVLDSQKTGHAGTPRQAVKLQAAKIMSRHYGEGTAGLYEAATAFAGSESEGAQEVGLVLLGPMFGHNPAEVTGIIFRLADSENWEVREWAASALRRVISENFAAIFPTVREWAGHDSPNVRRAAAVASGSAAGSCTEEACRMLLEALTPLLEDDDPYVRKNLGAFAIGGGFLKAQPALVADWLGRASDHPRAQWNAAMALSAAEAANCLELLSGLLDQLAADERTVVRRAVYRAVLNLAKRVPEEVIPMVQAWKDDPARCHVYSRVKEKMGASGNL</sequence>